<organism evidence="1 2">
    <name type="scientific">Hypoxylon rubiginosum</name>
    <dbReference type="NCBI Taxonomy" id="110542"/>
    <lineage>
        <taxon>Eukaryota</taxon>
        <taxon>Fungi</taxon>
        <taxon>Dikarya</taxon>
        <taxon>Ascomycota</taxon>
        <taxon>Pezizomycotina</taxon>
        <taxon>Sordariomycetes</taxon>
        <taxon>Xylariomycetidae</taxon>
        <taxon>Xylariales</taxon>
        <taxon>Hypoxylaceae</taxon>
        <taxon>Hypoxylon</taxon>
    </lineage>
</organism>
<proteinExistence type="predicted"/>
<name>A0ACB9YW28_9PEZI</name>
<dbReference type="Proteomes" id="UP001497700">
    <property type="component" value="Unassembled WGS sequence"/>
</dbReference>
<gene>
    <name evidence="1" type="ORF">F4820DRAFT_379170</name>
</gene>
<reference evidence="1 2" key="1">
    <citation type="journal article" date="2022" name="New Phytol.">
        <title>Ecological generalism drives hyperdiversity of secondary metabolite gene clusters in xylarialean endophytes.</title>
        <authorList>
            <person name="Franco M.E.E."/>
            <person name="Wisecaver J.H."/>
            <person name="Arnold A.E."/>
            <person name="Ju Y.M."/>
            <person name="Slot J.C."/>
            <person name="Ahrendt S."/>
            <person name="Moore L.P."/>
            <person name="Eastman K.E."/>
            <person name="Scott K."/>
            <person name="Konkel Z."/>
            <person name="Mondo S.J."/>
            <person name="Kuo A."/>
            <person name="Hayes R.D."/>
            <person name="Haridas S."/>
            <person name="Andreopoulos B."/>
            <person name="Riley R."/>
            <person name="LaButti K."/>
            <person name="Pangilinan J."/>
            <person name="Lipzen A."/>
            <person name="Amirebrahimi M."/>
            <person name="Yan J."/>
            <person name="Adam C."/>
            <person name="Keymanesh K."/>
            <person name="Ng V."/>
            <person name="Louie K."/>
            <person name="Northen T."/>
            <person name="Drula E."/>
            <person name="Henrissat B."/>
            <person name="Hsieh H.M."/>
            <person name="Youens-Clark K."/>
            <person name="Lutzoni F."/>
            <person name="Miadlikowska J."/>
            <person name="Eastwood D.C."/>
            <person name="Hamelin R.C."/>
            <person name="Grigoriev I.V."/>
            <person name="U'Ren J.M."/>
        </authorList>
    </citation>
    <scope>NUCLEOTIDE SEQUENCE [LARGE SCALE GENOMIC DNA]</scope>
    <source>
        <strain evidence="1 2">CBS 119005</strain>
    </source>
</reference>
<evidence type="ECO:0000313" key="1">
    <source>
        <dbReference type="EMBL" id="KAI4863204.1"/>
    </source>
</evidence>
<accession>A0ACB9YW28</accession>
<keyword evidence="2" id="KW-1185">Reference proteome</keyword>
<evidence type="ECO:0000313" key="2">
    <source>
        <dbReference type="Proteomes" id="UP001497700"/>
    </source>
</evidence>
<comment type="caution">
    <text evidence="1">The sequence shown here is derived from an EMBL/GenBank/DDBJ whole genome shotgun (WGS) entry which is preliminary data.</text>
</comment>
<dbReference type="EMBL" id="MU393508">
    <property type="protein sequence ID" value="KAI4863204.1"/>
    <property type="molecule type" value="Genomic_DNA"/>
</dbReference>
<protein>
    <submittedName>
        <fullName evidence="1">Uncharacterized protein</fullName>
    </submittedName>
</protein>
<sequence>MEEELTLPKLPTVSWDSETQSFANTRKRARGGTSTTPAFNNSSDPAVFSSDDDPQLENYTQGRHRKRRYVGSWFQQHPASSDSTFSEAPRPLPKTNRTFARQLDSGVWMGSDGSIDTEDDAVAEIKMPTEPKLPQLRHARPIPVISPIEQAARDKIQLAIEDGVPTVDLSSFNLESISNKTISQISIFDTLLNPDFPNTPRDTFTKLYLSNNPLLRAPGAVFNLEYLSVLSLRNTRITELPPSIGNLRNLETLNLSLSCLRYLPGELLDLMKCPGRLQTVTIHPNPFYRPDHLVPNSAHDDVWDESFHDDVAFYKEWVSTDGTVFRHWLNKNDDHHINQSEYTPDQKDGCPSWDVHALARSPVQYSDSRGSIVSKFQLPKLRLSSPDSSDAELPSDLVVQTEDLRSSPALPRSSRNLHATSPNQSRVPSLFELALQACSKSGQLRELPSYLPPDAPPHFAELLNHIAARSEEHDNSGDLPCSVCGRRVMMPVAQWIEWWEIGYKDKDRIGTGFEVRPVGSGQNERAVPFLRRGCSWKCIPSPMEPGERLSGTLRWCRIPQKADA</sequence>